<dbReference type="Proteomes" id="UP000752292">
    <property type="component" value="Unassembled WGS sequence"/>
</dbReference>
<comment type="catalytic activity">
    <reaction evidence="1">
        <text>4-amino-5-aminomethyl-2-methylpyrimidine + H2O = 4-amino-5-hydroxymethyl-2-methylpyrimidine + NH4(+)</text>
        <dbReference type="Rhea" id="RHEA:31799"/>
        <dbReference type="ChEBI" id="CHEBI:15377"/>
        <dbReference type="ChEBI" id="CHEBI:16892"/>
        <dbReference type="ChEBI" id="CHEBI:28938"/>
        <dbReference type="ChEBI" id="CHEBI:63416"/>
        <dbReference type="EC" id="3.5.99.2"/>
    </reaction>
</comment>
<evidence type="ECO:0000256" key="1">
    <source>
        <dbReference type="RuleBase" id="RU363093"/>
    </source>
</evidence>
<dbReference type="AlphaFoldDB" id="A0A933E802"/>
<reference evidence="3" key="1">
    <citation type="submission" date="2020-07" db="EMBL/GenBank/DDBJ databases">
        <title>Huge and variable diversity of episymbiotic CPR bacteria and DPANN archaea in groundwater ecosystems.</title>
        <authorList>
            <person name="He C.Y."/>
            <person name="Keren R."/>
            <person name="Whittaker M."/>
            <person name="Farag I.F."/>
            <person name="Doudna J."/>
            <person name="Cate J.H.D."/>
            <person name="Banfield J.F."/>
        </authorList>
    </citation>
    <scope>NUCLEOTIDE SEQUENCE</scope>
    <source>
        <strain evidence="3">NC_groundwater_1370_Ag_S-0.2um_69_93</strain>
    </source>
</reference>
<dbReference type="CDD" id="cd19365">
    <property type="entry name" value="TenA_C-like"/>
    <property type="match status" value="1"/>
</dbReference>
<dbReference type="EMBL" id="JACQRX010000183">
    <property type="protein sequence ID" value="MBI4251631.1"/>
    <property type="molecule type" value="Genomic_DNA"/>
</dbReference>
<comment type="caution">
    <text evidence="3">The sequence shown here is derived from an EMBL/GenBank/DDBJ whole genome shotgun (WGS) entry which is preliminary data.</text>
</comment>
<gene>
    <name evidence="3" type="primary">tenA</name>
    <name evidence="3" type="ORF">HY618_04145</name>
</gene>
<dbReference type="InterPro" id="IPR050967">
    <property type="entry name" value="Thiamine_Salvage_TenA"/>
</dbReference>
<comment type="catalytic activity">
    <reaction evidence="1">
        <text>thiamine + H2O = 5-(2-hydroxyethyl)-4-methylthiazole + 4-amino-5-hydroxymethyl-2-methylpyrimidine + H(+)</text>
        <dbReference type="Rhea" id="RHEA:17509"/>
        <dbReference type="ChEBI" id="CHEBI:15377"/>
        <dbReference type="ChEBI" id="CHEBI:15378"/>
        <dbReference type="ChEBI" id="CHEBI:16892"/>
        <dbReference type="ChEBI" id="CHEBI:17957"/>
        <dbReference type="ChEBI" id="CHEBI:18385"/>
        <dbReference type="EC" id="3.5.99.2"/>
    </reaction>
</comment>
<proteinExistence type="inferred from homology"/>
<organism evidence="3 4">
    <name type="scientific">Tectimicrobiota bacterium</name>
    <dbReference type="NCBI Taxonomy" id="2528274"/>
    <lineage>
        <taxon>Bacteria</taxon>
        <taxon>Pseudomonadati</taxon>
        <taxon>Nitrospinota/Tectimicrobiota group</taxon>
        <taxon>Candidatus Tectimicrobiota</taxon>
    </lineage>
</organism>
<comment type="similarity">
    <text evidence="1">Belongs to the TenA family.</text>
</comment>
<dbReference type="PANTHER" id="PTHR43198:SF2">
    <property type="entry name" value="SI:CH1073-67J19.1-RELATED"/>
    <property type="match status" value="1"/>
</dbReference>
<dbReference type="GO" id="GO:0005829">
    <property type="term" value="C:cytosol"/>
    <property type="evidence" value="ECO:0007669"/>
    <property type="project" value="TreeGrafter"/>
</dbReference>
<keyword evidence="1" id="KW-0784">Thiamine biosynthesis</keyword>
<dbReference type="SUPFAM" id="SSF48613">
    <property type="entry name" value="Heme oxygenase-like"/>
    <property type="match status" value="1"/>
</dbReference>
<dbReference type="EC" id="3.5.99.2" evidence="1"/>
<dbReference type="PANTHER" id="PTHR43198">
    <property type="entry name" value="BIFUNCTIONAL TH2 PROTEIN"/>
    <property type="match status" value="1"/>
</dbReference>
<evidence type="ECO:0000313" key="3">
    <source>
        <dbReference type="EMBL" id="MBI4251631.1"/>
    </source>
</evidence>
<dbReference type="InterPro" id="IPR027574">
    <property type="entry name" value="Thiaminase_II"/>
</dbReference>
<accession>A0A933E802</accession>
<dbReference type="InterPro" id="IPR016084">
    <property type="entry name" value="Haem_Oase-like_multi-hlx"/>
</dbReference>
<sequence length="221" mass="24443">MGRFRDELQAVAAPVWEAIHRHPFVREVGAGSISRERFGHFICQDYLYLQDFARALQIVGAKAASQDDLETFAEHAANCVRVERALHAGLAARAGVGGERLGTEPPGPVTVAYTRHLLATCRAGSLAVGLAAVLPCYWIYREVGLRLAGRPPENPFCAEWISVYAGEGYGGLVEVQLALADRLGPSLGSLERAQALEAFLLSSRYEWMFWEQAYRLERWPL</sequence>
<dbReference type="Pfam" id="PF03070">
    <property type="entry name" value="TENA_THI-4"/>
    <property type="match status" value="1"/>
</dbReference>
<dbReference type="GO" id="GO:0009228">
    <property type="term" value="P:thiamine biosynthetic process"/>
    <property type="evidence" value="ECO:0007669"/>
    <property type="project" value="UniProtKB-KW"/>
</dbReference>
<name>A0A933E802_UNCTE</name>
<evidence type="ECO:0000259" key="2">
    <source>
        <dbReference type="Pfam" id="PF03070"/>
    </source>
</evidence>
<feature type="domain" description="Thiaminase-2/PQQC" evidence="2">
    <location>
        <begin position="13"/>
        <end position="215"/>
    </location>
</feature>
<dbReference type="Gene3D" id="1.20.910.10">
    <property type="entry name" value="Heme oxygenase-like"/>
    <property type="match status" value="1"/>
</dbReference>
<evidence type="ECO:0000313" key="4">
    <source>
        <dbReference type="Proteomes" id="UP000752292"/>
    </source>
</evidence>
<dbReference type="GO" id="GO:0050334">
    <property type="term" value="F:thiaminase activity"/>
    <property type="evidence" value="ECO:0007669"/>
    <property type="project" value="UniProtKB-EC"/>
</dbReference>
<comment type="pathway">
    <text evidence="1">Cofactor biosynthesis; thiamine diphosphate biosynthesis.</text>
</comment>
<comment type="function">
    <text evidence="1">Catalyzes an amino-pyrimidine hydrolysis reaction at the C5' of the pyrimidine moiety of thiamine compounds, a reaction that is part of a thiamine salvage pathway.</text>
</comment>
<dbReference type="NCBIfam" id="TIGR04306">
    <property type="entry name" value="salvage_TenA"/>
    <property type="match status" value="1"/>
</dbReference>
<dbReference type="InterPro" id="IPR004305">
    <property type="entry name" value="Thiaminase-2/PQQC"/>
</dbReference>
<protein>
    <recommendedName>
        <fullName evidence="1">Aminopyrimidine aminohydrolase</fullName>
        <ecNumber evidence="1">3.5.99.2</ecNumber>
    </recommendedName>
</protein>
<keyword evidence="1" id="KW-0378">Hydrolase</keyword>